<dbReference type="EMBL" id="JAAKZF010000196">
    <property type="protein sequence ID" value="NGO56120.1"/>
    <property type="molecule type" value="Genomic_DNA"/>
</dbReference>
<dbReference type="AlphaFoldDB" id="A0A6G4WPT1"/>
<evidence type="ECO:0000313" key="4">
    <source>
        <dbReference type="Proteomes" id="UP001642900"/>
    </source>
</evidence>
<evidence type="ECO:0000259" key="2">
    <source>
        <dbReference type="PROSITE" id="PS50234"/>
    </source>
</evidence>
<dbReference type="Pfam" id="PF00092">
    <property type="entry name" value="VWA"/>
    <property type="match status" value="1"/>
</dbReference>
<dbReference type="Proteomes" id="UP001642900">
    <property type="component" value="Unassembled WGS sequence"/>
</dbReference>
<feature type="region of interest" description="Disordered" evidence="1">
    <location>
        <begin position="195"/>
        <end position="225"/>
    </location>
</feature>
<name>A0A6G4WPT1_9HYPH</name>
<keyword evidence="4" id="KW-1185">Reference proteome</keyword>
<accession>A0A6G4WPT1</accession>
<comment type="caution">
    <text evidence="3">The sequence shown here is derived from an EMBL/GenBank/DDBJ whole genome shotgun (WGS) entry which is preliminary data.</text>
</comment>
<dbReference type="CDD" id="cd00198">
    <property type="entry name" value="vWFA"/>
    <property type="match status" value="1"/>
</dbReference>
<reference evidence="3 4" key="1">
    <citation type="submission" date="2020-02" db="EMBL/GenBank/DDBJ databases">
        <title>Genome sequence of strain CCNWXJ40-4.</title>
        <authorList>
            <person name="Gao J."/>
            <person name="Sun J."/>
        </authorList>
    </citation>
    <scope>NUCLEOTIDE SEQUENCE [LARGE SCALE GENOMIC DNA]</scope>
    <source>
        <strain evidence="3 4">CCNWXJ 40-4</strain>
    </source>
</reference>
<dbReference type="Gene3D" id="3.40.50.410">
    <property type="entry name" value="von Willebrand factor, type A domain"/>
    <property type="match status" value="1"/>
</dbReference>
<dbReference type="RefSeq" id="WP_165034445.1">
    <property type="nucleotide sequence ID" value="NZ_JAAKZF010000196.1"/>
</dbReference>
<evidence type="ECO:0000256" key="1">
    <source>
        <dbReference type="SAM" id="MobiDB-lite"/>
    </source>
</evidence>
<dbReference type="NCBIfam" id="NF041940">
    <property type="entry name" value="choice_anch_X"/>
    <property type="match status" value="1"/>
</dbReference>
<dbReference type="SUPFAM" id="SSF53300">
    <property type="entry name" value="vWA-like"/>
    <property type="match status" value="1"/>
</dbReference>
<dbReference type="InterPro" id="IPR051266">
    <property type="entry name" value="CLCR"/>
</dbReference>
<feature type="compositionally biased region" description="Low complexity" evidence="1">
    <location>
        <begin position="214"/>
        <end position="225"/>
    </location>
</feature>
<dbReference type="InterPro" id="IPR036280">
    <property type="entry name" value="Multihaem_cyt_sf"/>
</dbReference>
<sequence>MCRTLRFTIFLLVIVQAVVAFTVGVQAQNTGVIANDPIAFIGHGMLIGRDGKIIKPDIDFIEKTQDIYINALRARLTEEERATFDNQRTALFKDGALDRRNGMLAKSKMIEWLLKRSGDLSDGSLSGKNSLMKQLLDYEDPVLRDKKFTPRPDLGQRIGAAGFSPIVFFSTTNFGAAYIAECQANGVPTPPDIGSSQWTLSSYDGNNKFPQLPPNSTTSPPGNSGELFLPTGAQVYVYKSAAPEGMCIALPRSANPGGGSSNSIYLDGVICLGKTTSKVCFWDNQAPDGPGEPGPGVPFPEGTVTPITQFAGGADLFGGSGGVCTSCHAGENPYIMHPETPLSQDALPSFPTFSTQWYDPLVHPNWPQNAGPISAAPVPGSCGGCHSAGGPGGRFPLLTSTLSGAYCATVLNNAVNRTMPPSSPGSLSGNAAVQSFLALCSQAQRPLARIENTTLNFGDVEIGFTFSKGLVVHNDGDANLTVGVAVQGSPDTSIWTDIGVAANVTIKPGDPPLVLRQEFKPKAPGVASMQLLVTTNDSTLASQAITLTGNGVSPKPLDSVLILDRSGSMADPAGDVNKIEALRSASQLYADLLRFDPITGTGDKLGFVKYNATNSDYMPLGFMDGALRNAIQSNFMSAGAIADPTRIQPSGRTGIGGAMQGGANMLASSGSDRNIAMVLLTDGAENESPFIGDVKDGIMTGNPRVKIFSVGLGFAVEPGKLQSITNVSDGYHQVVDQLTGTTLFDLESFYFKIFTNAAGLNQVVDPTVLVDISTLNPTVIERARIVTSDRSATFVILDEPALRKFYTLEFVSPKGDVIQPGTTIGGVPIQERTNLNHRIFRIVFPDPSQASEYAGDWMLQLKPNGRWSPDSVKRALADSHTHFTGNLTPYTGFVPIGFMAAVTTDYWLDVAVSATTYLPGDEVKINARLSDRGWPAPDGKIKVVVTLADGSQQNLDLRDDGLDGDTTAADATWSGWFADTGKAGNYKFLFKAIGRNMRGELVPREDSRFVTLKPIERTPRDPDGGPCVDACLKCERCRRQ</sequence>
<protein>
    <submittedName>
        <fullName evidence="3">VWA domain-containing protein</fullName>
    </submittedName>
</protein>
<dbReference type="PROSITE" id="PS50234">
    <property type="entry name" value="VWFA"/>
    <property type="match status" value="1"/>
</dbReference>
<dbReference type="PANTHER" id="PTHR10579:SF43">
    <property type="entry name" value="ZINC FINGER (C3HC4-TYPE RING FINGER) FAMILY PROTEIN"/>
    <property type="match status" value="1"/>
</dbReference>
<evidence type="ECO:0000313" key="3">
    <source>
        <dbReference type="EMBL" id="NGO56120.1"/>
    </source>
</evidence>
<organism evidence="3 4">
    <name type="scientific">Allomesorhizobium camelthorni</name>
    <dbReference type="NCBI Taxonomy" id="475069"/>
    <lineage>
        <taxon>Bacteria</taxon>
        <taxon>Pseudomonadati</taxon>
        <taxon>Pseudomonadota</taxon>
        <taxon>Alphaproteobacteria</taxon>
        <taxon>Hyphomicrobiales</taxon>
        <taxon>Phyllobacteriaceae</taxon>
        <taxon>Allomesorhizobium</taxon>
    </lineage>
</organism>
<dbReference type="SUPFAM" id="SSF48695">
    <property type="entry name" value="Multiheme cytochromes"/>
    <property type="match status" value="1"/>
</dbReference>
<dbReference type="InterPro" id="IPR002035">
    <property type="entry name" value="VWF_A"/>
</dbReference>
<dbReference type="SMART" id="SM00327">
    <property type="entry name" value="VWA"/>
    <property type="match status" value="1"/>
</dbReference>
<gene>
    <name evidence="3" type="ORF">G6N73_35040</name>
</gene>
<dbReference type="Gene3D" id="2.60.40.10">
    <property type="entry name" value="Immunoglobulins"/>
    <property type="match status" value="1"/>
</dbReference>
<feature type="domain" description="VWFA" evidence="2">
    <location>
        <begin position="558"/>
        <end position="753"/>
    </location>
</feature>
<dbReference type="InterPro" id="IPR013783">
    <property type="entry name" value="Ig-like_fold"/>
</dbReference>
<dbReference type="InterPro" id="IPR036465">
    <property type="entry name" value="vWFA_dom_sf"/>
</dbReference>
<dbReference type="PANTHER" id="PTHR10579">
    <property type="entry name" value="CALCIUM-ACTIVATED CHLORIDE CHANNEL REGULATOR"/>
    <property type="match status" value="1"/>
</dbReference>
<proteinExistence type="predicted"/>
<feature type="compositionally biased region" description="Polar residues" evidence="1">
    <location>
        <begin position="195"/>
        <end position="209"/>
    </location>
</feature>